<keyword evidence="6" id="KW-1185">Reference proteome</keyword>
<protein>
    <recommendedName>
        <fullName evidence="4">HipA-like C-terminal domain-containing protein</fullName>
    </recommendedName>
</protein>
<dbReference type="AlphaFoldDB" id="A0A1J0W1R4"/>
<name>A0A1J0W1R4_9NOCA</name>
<sequence>MDLGGDTVDAAIAHFNRRGGTISTTIQYFPDYLSDRRAYPIDPGIPLTAGSFSVRGLPGAFSDCAPDRWGKNLVTKRLAAEAREQGRRPATVTDIDLLVGVADATRQGALRFREVEGDAFLHSDASIPPLVDLPRLLRAADRVTFGPQPRSSDLAAIKELLAAGTGTLGGARPKASVRDGNRLLIAKFPHRDDTVDVMAWECTALDLAERAGIEVPPHRIARIDGRTVLLLDRFDRHPSTGQRVGYISAMTLTEHTDGDTADYLDLAAALSVTGQQPKDDLVALWRRMAFSVAIHNTDDHLRNHGFLHFRNGWTLAPLFDVNPDPDPHSQRVTGISGARAADDEIDALMTSAAEFGLAPDQAAAILAEVFTATRDWRSIATANGISGSQIAVFESAFEQLRDEVALAIVKGGPGSPG</sequence>
<dbReference type="PANTHER" id="PTHR37419">
    <property type="entry name" value="SERINE/THREONINE-PROTEIN KINASE TOXIN HIPA"/>
    <property type="match status" value="1"/>
</dbReference>
<dbReference type="InterPro" id="IPR052028">
    <property type="entry name" value="HipA_Ser/Thr_kinase"/>
</dbReference>
<proteinExistence type="inferred from homology"/>
<dbReference type="Pfam" id="PF07804">
    <property type="entry name" value="HipA_C"/>
    <property type="match status" value="1"/>
</dbReference>
<accession>A0A1J0W1R4</accession>
<keyword evidence="2" id="KW-0808">Transferase</keyword>
<dbReference type="GO" id="GO:0004674">
    <property type="term" value="F:protein serine/threonine kinase activity"/>
    <property type="evidence" value="ECO:0007669"/>
    <property type="project" value="TreeGrafter"/>
</dbReference>
<dbReference type="Proteomes" id="UP000183810">
    <property type="component" value="Chromosome"/>
</dbReference>
<keyword evidence="3" id="KW-0418">Kinase</keyword>
<evidence type="ECO:0000313" key="6">
    <source>
        <dbReference type="Proteomes" id="UP000183810"/>
    </source>
</evidence>
<feature type="domain" description="HipA-like C-terminal" evidence="4">
    <location>
        <begin position="167"/>
        <end position="374"/>
    </location>
</feature>
<evidence type="ECO:0000259" key="4">
    <source>
        <dbReference type="Pfam" id="PF07804"/>
    </source>
</evidence>
<dbReference type="GO" id="GO:0005829">
    <property type="term" value="C:cytosol"/>
    <property type="evidence" value="ECO:0007669"/>
    <property type="project" value="TreeGrafter"/>
</dbReference>
<evidence type="ECO:0000256" key="3">
    <source>
        <dbReference type="ARBA" id="ARBA00022777"/>
    </source>
</evidence>
<organism evidence="5 6">
    <name type="scientific">Nocardia mangyaensis</name>
    <dbReference type="NCBI Taxonomy" id="2213200"/>
    <lineage>
        <taxon>Bacteria</taxon>
        <taxon>Bacillati</taxon>
        <taxon>Actinomycetota</taxon>
        <taxon>Actinomycetes</taxon>
        <taxon>Mycobacteriales</taxon>
        <taxon>Nocardiaceae</taxon>
        <taxon>Nocardia</taxon>
    </lineage>
</organism>
<evidence type="ECO:0000313" key="5">
    <source>
        <dbReference type="EMBL" id="APE38127.1"/>
    </source>
</evidence>
<dbReference type="InterPro" id="IPR012893">
    <property type="entry name" value="HipA-like_C"/>
</dbReference>
<gene>
    <name evidence="5" type="ORF">BOX37_08300</name>
</gene>
<comment type="similarity">
    <text evidence="1">Belongs to the HipA Ser/Thr kinase family.</text>
</comment>
<evidence type="ECO:0000256" key="1">
    <source>
        <dbReference type="ARBA" id="ARBA00010164"/>
    </source>
</evidence>
<reference evidence="5" key="1">
    <citation type="submission" date="2016-11" db="EMBL/GenBank/DDBJ databases">
        <authorList>
            <person name="Jaros S."/>
            <person name="Januszkiewicz K."/>
            <person name="Wedrychowicz H."/>
        </authorList>
    </citation>
    <scope>NUCLEOTIDE SEQUENCE [LARGE SCALE GENOMIC DNA]</scope>
    <source>
        <strain evidence="5">Y48</strain>
    </source>
</reference>
<dbReference type="PANTHER" id="PTHR37419:SF8">
    <property type="entry name" value="TOXIN YJJJ"/>
    <property type="match status" value="1"/>
</dbReference>
<dbReference type="EMBL" id="CP018082">
    <property type="protein sequence ID" value="APE38127.1"/>
    <property type="molecule type" value="Genomic_DNA"/>
</dbReference>
<evidence type="ECO:0000256" key="2">
    <source>
        <dbReference type="ARBA" id="ARBA00022679"/>
    </source>
</evidence>
<dbReference type="KEGG" id="nsl:BOX37_08300"/>